<dbReference type="Proteomes" id="UP000886780">
    <property type="component" value="Unassembled WGS sequence"/>
</dbReference>
<evidence type="ECO:0000313" key="10">
    <source>
        <dbReference type="EMBL" id="HIX51475.1"/>
    </source>
</evidence>
<dbReference type="InterPro" id="IPR050539">
    <property type="entry name" value="ThrE_Dicarb/AminoAcid_Exp"/>
</dbReference>
<feature type="transmembrane region" description="Helical" evidence="8">
    <location>
        <begin position="229"/>
        <end position="250"/>
    </location>
</feature>
<evidence type="ECO:0000256" key="7">
    <source>
        <dbReference type="SAM" id="Coils"/>
    </source>
</evidence>
<keyword evidence="2" id="KW-1003">Cell membrane</keyword>
<dbReference type="InterPro" id="IPR010619">
    <property type="entry name" value="ThrE-like_N"/>
</dbReference>
<comment type="subcellular location">
    <subcellularLocation>
        <location evidence="1">Cell membrane</location>
        <topology evidence="1">Multi-pass membrane protein</topology>
    </subcellularLocation>
</comment>
<reference evidence="10" key="2">
    <citation type="submission" date="2021-04" db="EMBL/GenBank/DDBJ databases">
        <authorList>
            <person name="Gilroy R."/>
        </authorList>
    </citation>
    <scope>NUCLEOTIDE SEQUENCE</scope>
    <source>
        <strain evidence="10">ChiGjej4B4-12881</strain>
    </source>
</reference>
<dbReference type="AlphaFoldDB" id="A0A9D2AVI6"/>
<evidence type="ECO:0000313" key="11">
    <source>
        <dbReference type="Proteomes" id="UP000886780"/>
    </source>
</evidence>
<name>A0A9D2AVI6_9FIRM</name>
<gene>
    <name evidence="10" type="ORF">IAA28_01565</name>
</gene>
<comment type="similarity">
    <text evidence="6">Belongs to the ThrE exporter (TC 2.A.79) family.</text>
</comment>
<dbReference type="PANTHER" id="PTHR34390:SF2">
    <property type="entry name" value="SUCCINATE TRANSPORTER SUBUNIT YJJP-RELATED"/>
    <property type="match status" value="1"/>
</dbReference>
<dbReference type="PANTHER" id="PTHR34390">
    <property type="entry name" value="UPF0442 PROTEIN YJJB-RELATED"/>
    <property type="match status" value="1"/>
</dbReference>
<comment type="caution">
    <text evidence="10">The sequence shown here is derived from an EMBL/GenBank/DDBJ whole genome shotgun (WGS) entry which is preliminary data.</text>
</comment>
<dbReference type="Pfam" id="PF06738">
    <property type="entry name" value="ThrE"/>
    <property type="match status" value="1"/>
</dbReference>
<protein>
    <submittedName>
        <fullName evidence="10">Threonine/serine exporter family protein</fullName>
    </submittedName>
</protein>
<keyword evidence="7" id="KW-0175">Coiled coil</keyword>
<proteinExistence type="inferred from homology"/>
<accession>A0A9D2AVI6</accession>
<evidence type="ECO:0000256" key="3">
    <source>
        <dbReference type="ARBA" id="ARBA00022692"/>
    </source>
</evidence>
<keyword evidence="4 8" id="KW-1133">Transmembrane helix</keyword>
<keyword evidence="5 8" id="KW-0472">Membrane</keyword>
<evidence type="ECO:0000256" key="6">
    <source>
        <dbReference type="ARBA" id="ARBA00034125"/>
    </source>
</evidence>
<evidence type="ECO:0000256" key="2">
    <source>
        <dbReference type="ARBA" id="ARBA00022475"/>
    </source>
</evidence>
<evidence type="ECO:0000256" key="1">
    <source>
        <dbReference type="ARBA" id="ARBA00004651"/>
    </source>
</evidence>
<dbReference type="GO" id="GO:0005886">
    <property type="term" value="C:plasma membrane"/>
    <property type="evidence" value="ECO:0007669"/>
    <property type="project" value="UniProtKB-SubCell"/>
</dbReference>
<feature type="coiled-coil region" evidence="7">
    <location>
        <begin position="83"/>
        <end position="110"/>
    </location>
</feature>
<dbReference type="GO" id="GO:0022857">
    <property type="term" value="F:transmembrane transporter activity"/>
    <property type="evidence" value="ECO:0007669"/>
    <property type="project" value="InterPro"/>
</dbReference>
<dbReference type="EMBL" id="DXEU01000027">
    <property type="protein sequence ID" value="HIX51475.1"/>
    <property type="molecule type" value="Genomic_DNA"/>
</dbReference>
<feature type="domain" description="Threonine/serine exporter-like N-terminal" evidence="9">
    <location>
        <begin position="9"/>
        <end position="244"/>
    </location>
</feature>
<evidence type="ECO:0000259" key="9">
    <source>
        <dbReference type="Pfam" id="PF06738"/>
    </source>
</evidence>
<reference evidence="10" key="1">
    <citation type="journal article" date="2021" name="PeerJ">
        <title>Extensive microbial diversity within the chicken gut microbiome revealed by metagenomics and culture.</title>
        <authorList>
            <person name="Gilroy R."/>
            <person name="Ravi A."/>
            <person name="Getino M."/>
            <person name="Pursley I."/>
            <person name="Horton D.L."/>
            <person name="Alikhan N.F."/>
            <person name="Baker D."/>
            <person name="Gharbi K."/>
            <person name="Hall N."/>
            <person name="Watson M."/>
            <person name="Adriaenssens E.M."/>
            <person name="Foster-Nyarko E."/>
            <person name="Jarju S."/>
            <person name="Secka A."/>
            <person name="Antonio M."/>
            <person name="Oren A."/>
            <person name="Chaudhuri R.R."/>
            <person name="La Ragione R."/>
            <person name="Hildebrand F."/>
            <person name="Pallen M.J."/>
        </authorList>
    </citation>
    <scope>NUCLEOTIDE SEQUENCE</scope>
    <source>
        <strain evidence="10">ChiGjej4B4-12881</strain>
    </source>
</reference>
<evidence type="ECO:0000256" key="4">
    <source>
        <dbReference type="ARBA" id="ARBA00022989"/>
    </source>
</evidence>
<evidence type="ECO:0000256" key="8">
    <source>
        <dbReference type="SAM" id="Phobius"/>
    </source>
</evidence>
<keyword evidence="3 8" id="KW-0812">Transmembrane</keyword>
<feature type="transmembrane region" description="Helical" evidence="8">
    <location>
        <begin position="164"/>
        <end position="184"/>
    </location>
</feature>
<dbReference type="GO" id="GO:0015744">
    <property type="term" value="P:succinate transport"/>
    <property type="evidence" value="ECO:0007669"/>
    <property type="project" value="TreeGrafter"/>
</dbReference>
<sequence>METREVLETAMKAGRLLLGNGAEIFRVEETIYRICRHYGVQSASTFVLSNGIFITAGDEKEPCYSAVRHLPSWVTRLDRVAAVNQLSREIEEKNYSLEEVNRRLDKIETMPGHPPVFQVLVAGLACACFSFLFGGALGDMAANFLIGLILYSFLLKTGGRLSKITGNILGGALVGVCCLAAYYAGLGGHLRPMVMGGILPLVPGLAFTNGIRDLADGDYISGAVRMLDAILVFVSLGAGVGAVFLAYHHMFGGVLL</sequence>
<feature type="transmembrane region" description="Helical" evidence="8">
    <location>
        <begin position="116"/>
        <end position="134"/>
    </location>
</feature>
<organism evidence="10 11">
    <name type="scientific">Candidatus Lachnoclostridium stercoripullorum</name>
    <dbReference type="NCBI Taxonomy" id="2838635"/>
    <lineage>
        <taxon>Bacteria</taxon>
        <taxon>Bacillati</taxon>
        <taxon>Bacillota</taxon>
        <taxon>Clostridia</taxon>
        <taxon>Lachnospirales</taxon>
        <taxon>Lachnospiraceae</taxon>
    </lineage>
</organism>
<evidence type="ECO:0000256" key="5">
    <source>
        <dbReference type="ARBA" id="ARBA00023136"/>
    </source>
</evidence>